<keyword evidence="2" id="KW-1185">Reference proteome</keyword>
<protein>
    <submittedName>
        <fullName evidence="1">Uncharacterized protein</fullName>
    </submittedName>
</protein>
<sequence>MPHHHADRERKSKMASVRDHLCIIYTNCEKMSVRCMVVSRTSHQYRFLITPLDFRSAEHRLPTVLKISNKQSLRSNYTMLFITIF</sequence>
<reference evidence="1 2" key="2">
    <citation type="journal article" date="2022" name="Mol. Biol. Evol.">
        <title>Comparative Genomics Reveals Insights into the Divergent Evolution of Astigmatic Mites and Household Pest Adaptations.</title>
        <authorList>
            <person name="Xiong Q."/>
            <person name="Wan A.T."/>
            <person name="Liu X."/>
            <person name="Fung C.S."/>
            <person name="Xiao X."/>
            <person name="Malainual N."/>
            <person name="Hou J."/>
            <person name="Wang L."/>
            <person name="Wang M."/>
            <person name="Yang K.Y."/>
            <person name="Cui Y."/>
            <person name="Leung E.L."/>
            <person name="Nong W."/>
            <person name="Shin S.K."/>
            <person name="Au S.W."/>
            <person name="Jeong K.Y."/>
            <person name="Chew F.T."/>
            <person name="Hui J.H."/>
            <person name="Leung T.F."/>
            <person name="Tungtrongchitr A."/>
            <person name="Zhong N."/>
            <person name="Liu Z."/>
            <person name="Tsui S.K."/>
        </authorList>
    </citation>
    <scope>NUCLEOTIDE SEQUENCE [LARGE SCALE GENOMIC DNA]</scope>
    <source>
        <strain evidence="1">Derp</strain>
    </source>
</reference>
<comment type="caution">
    <text evidence="1">The sequence shown here is derived from an EMBL/GenBank/DDBJ whole genome shotgun (WGS) entry which is preliminary data.</text>
</comment>
<proteinExistence type="predicted"/>
<evidence type="ECO:0000313" key="1">
    <source>
        <dbReference type="EMBL" id="KAH9416757.1"/>
    </source>
</evidence>
<organism evidence="1 2">
    <name type="scientific">Dermatophagoides pteronyssinus</name>
    <name type="common">European house dust mite</name>
    <dbReference type="NCBI Taxonomy" id="6956"/>
    <lineage>
        <taxon>Eukaryota</taxon>
        <taxon>Metazoa</taxon>
        <taxon>Ecdysozoa</taxon>
        <taxon>Arthropoda</taxon>
        <taxon>Chelicerata</taxon>
        <taxon>Arachnida</taxon>
        <taxon>Acari</taxon>
        <taxon>Acariformes</taxon>
        <taxon>Sarcoptiformes</taxon>
        <taxon>Astigmata</taxon>
        <taxon>Psoroptidia</taxon>
        <taxon>Analgoidea</taxon>
        <taxon>Pyroglyphidae</taxon>
        <taxon>Dermatophagoidinae</taxon>
        <taxon>Dermatophagoides</taxon>
    </lineage>
</organism>
<dbReference type="EMBL" id="NJHN03000087">
    <property type="protein sequence ID" value="KAH9416757.1"/>
    <property type="molecule type" value="Genomic_DNA"/>
</dbReference>
<dbReference type="Proteomes" id="UP000887458">
    <property type="component" value="Unassembled WGS sequence"/>
</dbReference>
<gene>
    <name evidence="1" type="ORF">DERP_014809</name>
</gene>
<accession>A0ABQ8J2N0</accession>
<evidence type="ECO:0000313" key="2">
    <source>
        <dbReference type="Proteomes" id="UP000887458"/>
    </source>
</evidence>
<name>A0ABQ8J2N0_DERPT</name>
<reference evidence="1 2" key="1">
    <citation type="journal article" date="2018" name="J. Allergy Clin. Immunol.">
        <title>High-quality assembly of Dermatophagoides pteronyssinus genome and transcriptome reveals a wide range of novel allergens.</title>
        <authorList>
            <person name="Liu X.Y."/>
            <person name="Yang K.Y."/>
            <person name="Wang M.Q."/>
            <person name="Kwok J.S."/>
            <person name="Zeng X."/>
            <person name="Yang Z."/>
            <person name="Xiao X.J."/>
            <person name="Lau C.P."/>
            <person name="Li Y."/>
            <person name="Huang Z.M."/>
            <person name="Ba J.G."/>
            <person name="Yim A.K."/>
            <person name="Ouyang C.Y."/>
            <person name="Ngai S.M."/>
            <person name="Chan T.F."/>
            <person name="Leung E.L."/>
            <person name="Liu L."/>
            <person name="Liu Z.G."/>
            <person name="Tsui S.K."/>
        </authorList>
    </citation>
    <scope>NUCLEOTIDE SEQUENCE [LARGE SCALE GENOMIC DNA]</scope>
    <source>
        <strain evidence="1">Derp</strain>
    </source>
</reference>